<dbReference type="AlphaFoldDB" id="A0A0F7JU59"/>
<keyword evidence="3" id="KW-0614">Plasmid</keyword>
<reference evidence="3 4" key="1">
    <citation type="submission" date="2015-05" db="EMBL/GenBank/DDBJ databases">
        <title>Plasmid of Sphingomonas sanxanigenens NX02.</title>
        <authorList>
            <person name="Huang H."/>
            <person name="Ma T."/>
        </authorList>
    </citation>
    <scope>NUCLEOTIDE SEQUENCE [LARGE SCALE GENOMIC DNA]</scope>
    <source>
        <strain evidence="3 4">NX02</strain>
        <plasmid evidence="4">Plasmid pNXO2</plasmid>
    </source>
</reference>
<gene>
    <name evidence="3" type="ORF">NX02_p1065</name>
</gene>
<keyword evidence="1" id="KW-0812">Transmembrane</keyword>
<organism evidence="3 4">
    <name type="scientific">Sphingomonas sanxanigenens DSM 19645 = NX02</name>
    <dbReference type="NCBI Taxonomy" id="1123269"/>
    <lineage>
        <taxon>Bacteria</taxon>
        <taxon>Pseudomonadati</taxon>
        <taxon>Pseudomonadota</taxon>
        <taxon>Alphaproteobacteria</taxon>
        <taxon>Sphingomonadales</taxon>
        <taxon>Sphingomonadaceae</taxon>
        <taxon>Sphingomonas</taxon>
    </lineage>
</organism>
<keyword evidence="3" id="KW-0407">Ion channel</keyword>
<proteinExistence type="predicted"/>
<feature type="transmembrane region" description="Helical" evidence="1">
    <location>
        <begin position="6"/>
        <end position="22"/>
    </location>
</feature>
<dbReference type="InterPro" id="IPR013099">
    <property type="entry name" value="K_chnl_dom"/>
</dbReference>
<name>A0A0F7JU59_9SPHN</name>
<evidence type="ECO:0000313" key="4">
    <source>
        <dbReference type="Proteomes" id="UP000018851"/>
    </source>
</evidence>
<keyword evidence="3" id="KW-0813">Transport</keyword>
<keyword evidence="1" id="KW-1133">Transmembrane helix</keyword>
<evidence type="ECO:0000313" key="3">
    <source>
        <dbReference type="EMBL" id="AKH18854.1"/>
    </source>
</evidence>
<sequence>MVALTVVMHLVGLGLLVALMRRHQRRLQVRRTRLHQLIVIFGAAFGLFALHTIEIWTYAILYAAVGALPTFDDALYFSTTTYSTLGYGDVVLPRAWRLVGAIEGANGIILLGWSTAFFVSVINRIRLFEEDAEER</sequence>
<geneLocation type="plasmid" evidence="3 4">
    <name>pNXO2</name>
</geneLocation>
<dbReference type="KEGG" id="ssan:NX02_p1065"/>
<keyword evidence="3" id="KW-0406">Ion transport</keyword>
<feature type="transmembrane region" description="Helical" evidence="1">
    <location>
        <begin position="34"/>
        <end position="53"/>
    </location>
</feature>
<feature type="domain" description="Potassium channel" evidence="2">
    <location>
        <begin position="54"/>
        <end position="122"/>
    </location>
</feature>
<protein>
    <submittedName>
        <fullName evidence="3">K+ channel TrkA-N</fullName>
    </submittedName>
</protein>
<evidence type="ECO:0000259" key="2">
    <source>
        <dbReference type="Pfam" id="PF07885"/>
    </source>
</evidence>
<dbReference type="EMBL" id="CP011450">
    <property type="protein sequence ID" value="AKH18854.1"/>
    <property type="molecule type" value="Genomic_DNA"/>
</dbReference>
<keyword evidence="4" id="KW-1185">Reference proteome</keyword>
<accession>A0A0F7JU59</accession>
<feature type="transmembrane region" description="Helical" evidence="1">
    <location>
        <begin position="98"/>
        <end position="122"/>
    </location>
</feature>
<dbReference type="Proteomes" id="UP000018851">
    <property type="component" value="Plasmid pNXO2"/>
</dbReference>
<dbReference type="GO" id="GO:0034220">
    <property type="term" value="P:monoatomic ion transmembrane transport"/>
    <property type="evidence" value="ECO:0007669"/>
    <property type="project" value="UniProtKB-KW"/>
</dbReference>
<dbReference type="OrthoDB" id="2974133at2"/>
<evidence type="ECO:0000256" key="1">
    <source>
        <dbReference type="SAM" id="Phobius"/>
    </source>
</evidence>
<dbReference type="Gene3D" id="1.10.287.70">
    <property type="match status" value="1"/>
</dbReference>
<dbReference type="Pfam" id="PF07885">
    <property type="entry name" value="Ion_trans_2"/>
    <property type="match status" value="1"/>
</dbReference>
<keyword evidence="1" id="KW-0472">Membrane</keyword>
<dbReference type="SUPFAM" id="SSF81324">
    <property type="entry name" value="Voltage-gated potassium channels"/>
    <property type="match status" value="1"/>
</dbReference>